<feature type="signal peptide" evidence="1">
    <location>
        <begin position="1"/>
        <end position="21"/>
    </location>
</feature>
<dbReference type="InterPro" id="IPR011990">
    <property type="entry name" value="TPR-like_helical_dom_sf"/>
</dbReference>
<evidence type="ECO:0000313" key="2">
    <source>
        <dbReference type="EMBL" id="MDT3401489.1"/>
    </source>
</evidence>
<accession>A0ABU3GNX7</accession>
<keyword evidence="3" id="KW-1185">Reference proteome</keyword>
<evidence type="ECO:0000313" key="3">
    <source>
        <dbReference type="Proteomes" id="UP001258315"/>
    </source>
</evidence>
<proteinExistence type="predicted"/>
<dbReference type="SUPFAM" id="SSF48452">
    <property type="entry name" value="TPR-like"/>
    <property type="match status" value="2"/>
</dbReference>
<comment type="caution">
    <text evidence="2">The sequence shown here is derived from an EMBL/GenBank/DDBJ whole genome shotgun (WGS) entry which is preliminary data.</text>
</comment>
<evidence type="ECO:0000256" key="1">
    <source>
        <dbReference type="SAM" id="SignalP"/>
    </source>
</evidence>
<keyword evidence="1" id="KW-0732">Signal</keyword>
<reference evidence="3" key="1">
    <citation type="submission" date="2023-07" db="EMBL/GenBank/DDBJ databases">
        <title>Functional and genomic diversity of the sorghum phyllosphere microbiome.</title>
        <authorList>
            <person name="Shade A."/>
        </authorList>
    </citation>
    <scope>NUCLEOTIDE SEQUENCE [LARGE SCALE GENOMIC DNA]</scope>
    <source>
        <strain evidence="3">SORGH_AS_0422</strain>
    </source>
</reference>
<dbReference type="Gene3D" id="1.25.40.10">
    <property type="entry name" value="Tetratricopeptide repeat domain"/>
    <property type="match status" value="2"/>
</dbReference>
<name>A0ABU3GNX7_9SPHI</name>
<protein>
    <submittedName>
        <fullName evidence="2">Tetratricopeptide (TPR) repeat protein</fullName>
    </submittedName>
</protein>
<dbReference type="EMBL" id="JAVLVU010000001">
    <property type="protein sequence ID" value="MDT3401489.1"/>
    <property type="molecule type" value="Genomic_DNA"/>
</dbReference>
<feature type="chain" id="PRO_5046477300" evidence="1">
    <location>
        <begin position="22"/>
        <end position="418"/>
    </location>
</feature>
<organism evidence="2 3">
    <name type="scientific">Mucilaginibacter terrae</name>
    <dbReference type="NCBI Taxonomy" id="1955052"/>
    <lineage>
        <taxon>Bacteria</taxon>
        <taxon>Pseudomonadati</taxon>
        <taxon>Bacteroidota</taxon>
        <taxon>Sphingobacteriia</taxon>
        <taxon>Sphingobacteriales</taxon>
        <taxon>Sphingobacteriaceae</taxon>
        <taxon>Mucilaginibacter</taxon>
    </lineage>
</organism>
<dbReference type="Proteomes" id="UP001258315">
    <property type="component" value="Unassembled WGS sequence"/>
</dbReference>
<dbReference type="RefSeq" id="WP_311947368.1">
    <property type="nucleotide sequence ID" value="NZ_JAVLVU010000001.1"/>
</dbReference>
<sequence length="418" mass="46028">MKIKFLIAGTLSLFSASMVFAQKGEVSTAQSEYDKYETMRQNKAMAALARTSINTAKTSIDKAAVNEKTATLPQTYALKGAIYGALAYNDTVATTSLPLYTTAVEALKKAKETDTKGEYKRLTDAGNQYIAYYSLNKGVKDFQAKNFEEAYKAFDSYRTQYPEDTTAIYYTGLAAINAKNIPVAISNYKKLVTTNYSRRADIYSDLSNLYLMTKDTTAALNTVSEGVTKFPDNATLRGREVEIALQQGKATEFVEKIQAAINNKPTDKNLHFYSGIAYGKIGEAKEKEAKAAKDPAAKAAAIKAKNEAFEKAAAAYAKAVELDPNYFEANLNMGYILMSPAVDDYNTANKLPMTKQKEFNAMMAKVTAAADRAKPYLEKAVQLKPDDASALGNLRNYYIIKKDTAKMTELKKKIDALK</sequence>
<gene>
    <name evidence="2" type="ORF">QE417_000561</name>
</gene>